<accession>A0A5M6D472</accession>
<feature type="region of interest" description="Disordered" evidence="6">
    <location>
        <begin position="422"/>
        <end position="472"/>
    </location>
</feature>
<keyword evidence="8" id="KW-1185">Reference proteome</keyword>
<dbReference type="SUPFAM" id="SSF53383">
    <property type="entry name" value="PLP-dependent transferases"/>
    <property type="match status" value="1"/>
</dbReference>
<dbReference type="InterPro" id="IPR005814">
    <property type="entry name" value="Aminotrans_3"/>
</dbReference>
<keyword evidence="4 5" id="KW-0663">Pyridoxal phosphate</keyword>
<comment type="caution">
    <text evidence="7">The sequence shown here is derived from an EMBL/GenBank/DDBJ whole genome shotgun (WGS) entry which is preliminary data.</text>
</comment>
<evidence type="ECO:0000256" key="2">
    <source>
        <dbReference type="ARBA" id="ARBA00022576"/>
    </source>
</evidence>
<dbReference type="GO" id="GO:0030170">
    <property type="term" value="F:pyridoxal phosphate binding"/>
    <property type="evidence" value="ECO:0007669"/>
    <property type="project" value="InterPro"/>
</dbReference>
<evidence type="ECO:0000313" key="8">
    <source>
        <dbReference type="Proteomes" id="UP000324479"/>
    </source>
</evidence>
<evidence type="ECO:0000256" key="6">
    <source>
        <dbReference type="SAM" id="MobiDB-lite"/>
    </source>
</evidence>
<comment type="similarity">
    <text evidence="5">Belongs to the class-III pyridoxal-phosphate-dependent aminotransferase family.</text>
</comment>
<feature type="compositionally biased region" description="Polar residues" evidence="6">
    <location>
        <begin position="426"/>
        <end position="438"/>
    </location>
</feature>
<dbReference type="Gene3D" id="3.40.640.10">
    <property type="entry name" value="Type I PLP-dependent aspartate aminotransferase-like (Major domain)"/>
    <property type="match status" value="1"/>
</dbReference>
<evidence type="ECO:0000256" key="3">
    <source>
        <dbReference type="ARBA" id="ARBA00022679"/>
    </source>
</evidence>
<feature type="region of interest" description="Disordered" evidence="6">
    <location>
        <begin position="1"/>
        <end position="27"/>
    </location>
</feature>
<evidence type="ECO:0000256" key="4">
    <source>
        <dbReference type="ARBA" id="ARBA00022898"/>
    </source>
</evidence>
<dbReference type="InterPro" id="IPR015424">
    <property type="entry name" value="PyrdxlP-dep_Trfase"/>
</dbReference>
<dbReference type="PANTHER" id="PTHR11986">
    <property type="entry name" value="AMINOTRANSFERASE CLASS III"/>
    <property type="match status" value="1"/>
</dbReference>
<keyword evidence="3 7" id="KW-0808">Transferase</keyword>
<dbReference type="AlphaFoldDB" id="A0A5M6D472"/>
<dbReference type="InterPro" id="IPR015421">
    <property type="entry name" value="PyrdxlP-dep_Trfase_major"/>
</dbReference>
<dbReference type="InterPro" id="IPR050103">
    <property type="entry name" value="Class-III_PLP-dep_AT"/>
</dbReference>
<evidence type="ECO:0000256" key="5">
    <source>
        <dbReference type="RuleBase" id="RU003560"/>
    </source>
</evidence>
<gene>
    <name evidence="7" type="ORF">FYK55_15965</name>
</gene>
<dbReference type="GO" id="GO:0008483">
    <property type="term" value="F:transaminase activity"/>
    <property type="evidence" value="ECO:0007669"/>
    <property type="project" value="UniProtKB-KW"/>
</dbReference>
<dbReference type="Pfam" id="PF00202">
    <property type="entry name" value="Aminotran_3"/>
    <property type="match status" value="1"/>
</dbReference>
<dbReference type="EMBL" id="VWOX01000008">
    <property type="protein sequence ID" value="KAA5542294.1"/>
    <property type="molecule type" value="Genomic_DNA"/>
</dbReference>
<dbReference type="Gene3D" id="3.90.1150.10">
    <property type="entry name" value="Aspartate Aminotransferase, domain 1"/>
    <property type="match status" value="1"/>
</dbReference>
<protein>
    <submittedName>
        <fullName evidence="7">Aminotransferase class III-fold pyridoxal phosphate-dependent enzyme</fullName>
    </submittedName>
</protein>
<dbReference type="PANTHER" id="PTHR11986:SF79">
    <property type="entry name" value="ACETYLORNITHINE AMINOTRANSFERASE, MITOCHONDRIAL"/>
    <property type="match status" value="1"/>
</dbReference>
<sequence length="472" mass="49767">MTEPSEPESMLPTEDVAPTSGSSIEEDLPWIDGCAGRHSFFPAGDQAIVAEMMESVRAGGGDPLRDRFLPDQFRDDRELSERLIRWIADRPSPVGNGVTQSMLFASPDQALEAAITWARRRDPSAFKIVSLVGSDHGRTAACRTASGRPELHDGYGPMVAGFAHVGAGDIDRLRQVVDETVAAVILSPVNLVDGVVALDPELLSAARQTCDQHGALLIVDESTLCIGATGEPLTFSSLASSRSTLASRGGAGEIADDEVPQPIAADVLIASAGLFAGLPGALMLSGSQGFAAPEHPPSEPIWADPTLSVTRSAVLATLSEMIRRDSLAKVAERAEGFARDLAQTISECSLVRDLSVCGLTLAVQTDVPAADLVRLARQHSLSLQPIDPTGFLLQPPPSLNDQGCRRLIDRIAGVLRDAERGMATETPASHSDETNPQAQADHEIADQEVNAEADGVAEADRAVESASADPTE</sequence>
<dbReference type="InterPro" id="IPR015422">
    <property type="entry name" value="PyrdxlP-dep_Trfase_small"/>
</dbReference>
<dbReference type="RefSeq" id="WP_161604544.1">
    <property type="nucleotide sequence ID" value="NZ_VWOX01000008.1"/>
</dbReference>
<evidence type="ECO:0000313" key="7">
    <source>
        <dbReference type="EMBL" id="KAA5542294.1"/>
    </source>
</evidence>
<organism evidence="7 8">
    <name type="scientific">Roseiconus nitratireducens</name>
    <dbReference type="NCBI Taxonomy" id="2605748"/>
    <lineage>
        <taxon>Bacteria</taxon>
        <taxon>Pseudomonadati</taxon>
        <taxon>Planctomycetota</taxon>
        <taxon>Planctomycetia</taxon>
        <taxon>Pirellulales</taxon>
        <taxon>Pirellulaceae</taxon>
        <taxon>Roseiconus</taxon>
    </lineage>
</organism>
<reference evidence="7 8" key="1">
    <citation type="submission" date="2019-08" db="EMBL/GenBank/DDBJ databases">
        <authorList>
            <person name="Dhanesh K."/>
            <person name="Kumar G."/>
            <person name="Sasikala C."/>
            <person name="Venkata Ramana C."/>
        </authorList>
    </citation>
    <scope>NUCLEOTIDE SEQUENCE [LARGE SCALE GENOMIC DNA]</scope>
    <source>
        <strain evidence="7 8">JC645</strain>
    </source>
</reference>
<name>A0A5M6D472_9BACT</name>
<evidence type="ECO:0000256" key="1">
    <source>
        <dbReference type="ARBA" id="ARBA00001933"/>
    </source>
</evidence>
<proteinExistence type="inferred from homology"/>
<comment type="cofactor">
    <cofactor evidence="1">
        <name>pyridoxal 5'-phosphate</name>
        <dbReference type="ChEBI" id="CHEBI:597326"/>
    </cofactor>
</comment>
<dbReference type="GO" id="GO:0042802">
    <property type="term" value="F:identical protein binding"/>
    <property type="evidence" value="ECO:0007669"/>
    <property type="project" value="TreeGrafter"/>
</dbReference>
<keyword evidence="2 7" id="KW-0032">Aminotransferase</keyword>
<dbReference type="Proteomes" id="UP000324479">
    <property type="component" value="Unassembled WGS sequence"/>
</dbReference>